<evidence type="ECO:0000313" key="3">
    <source>
        <dbReference type="Proteomes" id="UP000694255"/>
    </source>
</evidence>
<comment type="caution">
    <text evidence="2">The sequence shown here is derived from an EMBL/GenBank/DDBJ whole genome shotgun (WGS) entry which is preliminary data.</text>
</comment>
<feature type="compositionally biased region" description="Acidic residues" evidence="1">
    <location>
        <begin position="243"/>
        <end position="259"/>
    </location>
</feature>
<name>A0A8J5QKU5_9ASCO</name>
<dbReference type="Proteomes" id="UP000694255">
    <property type="component" value="Unassembled WGS sequence"/>
</dbReference>
<feature type="region of interest" description="Disordered" evidence="1">
    <location>
        <begin position="241"/>
        <end position="272"/>
    </location>
</feature>
<proteinExistence type="predicted"/>
<evidence type="ECO:0000313" key="2">
    <source>
        <dbReference type="EMBL" id="KAG7663789.1"/>
    </source>
</evidence>
<accession>A0A8J5QKU5</accession>
<evidence type="ECO:0000256" key="1">
    <source>
        <dbReference type="SAM" id="MobiDB-lite"/>
    </source>
</evidence>
<protein>
    <submittedName>
        <fullName evidence="2">Uncharacterized protein</fullName>
    </submittedName>
</protein>
<reference evidence="2 3" key="1">
    <citation type="journal article" date="2021" name="DNA Res.">
        <title>Genome analysis of Candida subhashii reveals its hybrid nature and dual mitochondrial genome conformations.</title>
        <authorList>
            <person name="Mixao V."/>
            <person name="Hegedusova E."/>
            <person name="Saus E."/>
            <person name="Pryszcz L.P."/>
            <person name="Cillingova A."/>
            <person name="Nosek J."/>
            <person name="Gabaldon T."/>
        </authorList>
    </citation>
    <scope>NUCLEOTIDE SEQUENCE [LARGE SCALE GENOMIC DNA]</scope>
    <source>
        <strain evidence="2 3">CBS 10753</strain>
    </source>
</reference>
<organism evidence="2 3">
    <name type="scientific">[Candida] subhashii</name>
    <dbReference type="NCBI Taxonomy" id="561895"/>
    <lineage>
        <taxon>Eukaryota</taxon>
        <taxon>Fungi</taxon>
        <taxon>Dikarya</taxon>
        <taxon>Ascomycota</taxon>
        <taxon>Saccharomycotina</taxon>
        <taxon>Pichiomycetes</taxon>
        <taxon>Debaryomycetaceae</taxon>
        <taxon>Spathaspora</taxon>
    </lineage>
</organism>
<dbReference type="EMBL" id="JAGSYN010000117">
    <property type="protein sequence ID" value="KAG7663789.1"/>
    <property type="molecule type" value="Genomic_DNA"/>
</dbReference>
<keyword evidence="3" id="KW-1185">Reference proteome</keyword>
<dbReference type="GeneID" id="73469450"/>
<dbReference type="RefSeq" id="XP_049264021.1">
    <property type="nucleotide sequence ID" value="XM_049406422.1"/>
</dbReference>
<gene>
    <name evidence="2" type="ORF">J8A68_002649</name>
</gene>
<dbReference type="AlphaFoldDB" id="A0A8J5QKU5"/>
<sequence length="272" mass="32524">MTSAKKWSAKRDLYELLRELNIPFNLFNQKQSNIKLFNYLNKYSNDNDDQWEATKQNILQMEQIRKTWRLIFDQCTKDLDILLIFDQCTKDLDILYEKSSINHNYIEESLSYYKSLQKQQQQEEVVEDIIDDSHEKYVKMESDIDTATAYLKQSIIKPTYNSNLTEYNNYKQANESVNNSRDRIINFLLQDKQQQEDNFIIFIYRHILCLYQIKRLDELAVKLIKLNYLADIYKLFHSFESSGPEEEEEEEEDSSDDDQSDKNEEVSTPSSE</sequence>